<keyword evidence="1" id="KW-0472">Membrane</keyword>
<reference evidence="2 3" key="1">
    <citation type="submission" date="2021-06" db="EMBL/GenBank/DDBJ databases">
        <authorList>
            <person name="Palmer J.M."/>
        </authorList>
    </citation>
    <scope>NUCLEOTIDE SEQUENCE [LARGE SCALE GENOMIC DNA]</scope>
    <source>
        <strain evidence="2 3">AS_MEX2019</strain>
        <tissue evidence="2">Muscle</tissue>
    </source>
</reference>
<evidence type="ECO:0000256" key="1">
    <source>
        <dbReference type="SAM" id="Phobius"/>
    </source>
</evidence>
<evidence type="ECO:0000313" key="3">
    <source>
        <dbReference type="Proteomes" id="UP001469553"/>
    </source>
</evidence>
<sequence>MSVCQQRDISALCPSCPGHHRRGRGRFIGKVPVLYGQWHHGKSTIASFPGCAGRRLMHFIVKVPEKSLLAFHVVTMAVVPTCTIVVLKNADIMVMGLDVLLYFLCTAAGLPPVGEAECCSCK</sequence>
<accession>A0ABV0YSI4</accession>
<keyword evidence="3" id="KW-1185">Reference proteome</keyword>
<feature type="transmembrane region" description="Helical" evidence="1">
    <location>
        <begin position="68"/>
        <end position="87"/>
    </location>
</feature>
<dbReference type="EMBL" id="JAHRIP010040295">
    <property type="protein sequence ID" value="MEQ2296595.1"/>
    <property type="molecule type" value="Genomic_DNA"/>
</dbReference>
<name>A0ABV0YSI4_9TELE</name>
<organism evidence="2 3">
    <name type="scientific">Ameca splendens</name>
    <dbReference type="NCBI Taxonomy" id="208324"/>
    <lineage>
        <taxon>Eukaryota</taxon>
        <taxon>Metazoa</taxon>
        <taxon>Chordata</taxon>
        <taxon>Craniata</taxon>
        <taxon>Vertebrata</taxon>
        <taxon>Euteleostomi</taxon>
        <taxon>Actinopterygii</taxon>
        <taxon>Neopterygii</taxon>
        <taxon>Teleostei</taxon>
        <taxon>Neoteleostei</taxon>
        <taxon>Acanthomorphata</taxon>
        <taxon>Ovalentaria</taxon>
        <taxon>Atherinomorphae</taxon>
        <taxon>Cyprinodontiformes</taxon>
        <taxon>Goodeidae</taxon>
        <taxon>Ameca</taxon>
    </lineage>
</organism>
<proteinExistence type="predicted"/>
<gene>
    <name evidence="2" type="ORF">AMECASPLE_026323</name>
</gene>
<keyword evidence="1" id="KW-0812">Transmembrane</keyword>
<dbReference type="Proteomes" id="UP001469553">
    <property type="component" value="Unassembled WGS sequence"/>
</dbReference>
<evidence type="ECO:0000313" key="2">
    <source>
        <dbReference type="EMBL" id="MEQ2296595.1"/>
    </source>
</evidence>
<comment type="caution">
    <text evidence="2">The sequence shown here is derived from an EMBL/GenBank/DDBJ whole genome shotgun (WGS) entry which is preliminary data.</text>
</comment>
<protein>
    <submittedName>
        <fullName evidence="2">Uncharacterized protein</fullName>
    </submittedName>
</protein>
<keyword evidence="1" id="KW-1133">Transmembrane helix</keyword>